<dbReference type="Proteomes" id="UP001164929">
    <property type="component" value="Chromosome 2"/>
</dbReference>
<reference evidence="1" key="1">
    <citation type="journal article" date="2023" name="Mol. Ecol. Resour.">
        <title>Chromosome-level genome assembly of a triploid poplar Populus alba 'Berolinensis'.</title>
        <authorList>
            <person name="Chen S."/>
            <person name="Yu Y."/>
            <person name="Wang X."/>
            <person name="Wang S."/>
            <person name="Zhang T."/>
            <person name="Zhou Y."/>
            <person name="He R."/>
            <person name="Meng N."/>
            <person name="Wang Y."/>
            <person name="Liu W."/>
            <person name="Liu Z."/>
            <person name="Liu J."/>
            <person name="Guo Q."/>
            <person name="Huang H."/>
            <person name="Sederoff R.R."/>
            <person name="Wang G."/>
            <person name="Qu G."/>
            <person name="Chen S."/>
        </authorList>
    </citation>
    <scope>NUCLEOTIDE SEQUENCE</scope>
    <source>
        <strain evidence="1">SC-2020</strain>
    </source>
</reference>
<sequence>MYNQVAQEPTQVVACTHYLARWYCLGRRCSGLDVACEGKVIGIFITFPRLQYNTCDYNASIFTILKIPRSRRSVKQKIVFILHFKSYILGTQKFVQDSFQSYENHCFFSLSLCVNESK</sequence>
<keyword evidence="2" id="KW-1185">Reference proteome</keyword>
<evidence type="ECO:0000313" key="2">
    <source>
        <dbReference type="Proteomes" id="UP001164929"/>
    </source>
</evidence>
<comment type="caution">
    <text evidence="1">The sequence shown here is derived from an EMBL/GenBank/DDBJ whole genome shotgun (WGS) entry which is preliminary data.</text>
</comment>
<organism evidence="1 2">
    <name type="scientific">Populus alba x Populus x berolinensis</name>
    <dbReference type="NCBI Taxonomy" id="444605"/>
    <lineage>
        <taxon>Eukaryota</taxon>
        <taxon>Viridiplantae</taxon>
        <taxon>Streptophyta</taxon>
        <taxon>Embryophyta</taxon>
        <taxon>Tracheophyta</taxon>
        <taxon>Spermatophyta</taxon>
        <taxon>Magnoliopsida</taxon>
        <taxon>eudicotyledons</taxon>
        <taxon>Gunneridae</taxon>
        <taxon>Pentapetalae</taxon>
        <taxon>rosids</taxon>
        <taxon>fabids</taxon>
        <taxon>Malpighiales</taxon>
        <taxon>Salicaceae</taxon>
        <taxon>Saliceae</taxon>
        <taxon>Populus</taxon>
    </lineage>
</organism>
<proteinExistence type="predicted"/>
<dbReference type="AlphaFoldDB" id="A0AAD6RAT5"/>
<evidence type="ECO:0000313" key="1">
    <source>
        <dbReference type="EMBL" id="KAJ7005509.1"/>
    </source>
</evidence>
<dbReference type="EMBL" id="JAQIZT010000002">
    <property type="protein sequence ID" value="KAJ7005509.1"/>
    <property type="molecule type" value="Genomic_DNA"/>
</dbReference>
<accession>A0AAD6RAT5</accession>
<name>A0AAD6RAT5_9ROSI</name>
<protein>
    <submittedName>
        <fullName evidence="1">Uncharacterized protein</fullName>
    </submittedName>
</protein>
<gene>
    <name evidence="1" type="ORF">NC653_004967</name>
</gene>